<evidence type="ECO:0000313" key="4">
    <source>
        <dbReference type="Proteomes" id="UP001606305"/>
    </source>
</evidence>
<dbReference type="Proteomes" id="UP001606305">
    <property type="component" value="Unassembled WGS sequence"/>
</dbReference>
<proteinExistence type="predicted"/>
<sequence>MNARRCQHCASVCAVLLALNGCATNPYVFSPKLNTKQIVSKPEDRLVGELDLSLQALMDQRDLLWKAAGDTETMKNMTALGLIGLGATAVYKGLDKAAHETFLKKAGLGTAAIYAGASWLEPSARQKVYLAGAESLTCLALQVAPYEMTRADFDKERAAIIKARQALERVYAQLAVISQAPRGSAEARSIGRAWGIVRWAGRQLDDADRFLGGLERVGPHLREMSALTASDTARQVERVSHDLSEVPAAVAQLKSQANLLLAQTIFASPASTSDAAASADNTPTGDPAADKNAAAASCPASTETTTEEPTSPAKAAAETAISAKKDADQADKNATAATAAVSDAKEESTKKAATDKATAATAAAKAAREKAKNAQAKAEQLKQAEAQKQAREAAELAAVQVQLPELNKRLTVLAQALGQPTSLNKRLTAALERPALPKACGTPSVRVIPDKRDLLLTAGESFQFVIEGDDGRPSVQWLAQVPSDNVIDVSLPAMRDTAAVRFTASASAPKTTTMLARISDSKRTVSVDVTIKVCAAKPPHIAAK</sequence>
<keyword evidence="2" id="KW-0732">Signal</keyword>
<evidence type="ECO:0000256" key="2">
    <source>
        <dbReference type="SAM" id="SignalP"/>
    </source>
</evidence>
<keyword evidence="4" id="KW-1185">Reference proteome</keyword>
<comment type="caution">
    <text evidence="3">The sequence shown here is derived from an EMBL/GenBank/DDBJ whole genome shotgun (WGS) entry which is preliminary data.</text>
</comment>
<reference evidence="3 4" key="1">
    <citation type="submission" date="2024-09" db="EMBL/GenBank/DDBJ databases">
        <title>Novel species of the genus Pelomonas and Roseateles isolated from streams.</title>
        <authorList>
            <person name="Lu H."/>
        </authorList>
    </citation>
    <scope>NUCLEOTIDE SEQUENCE [LARGE SCALE GENOMIC DNA]</scope>
    <source>
        <strain evidence="3 4">BYS96W</strain>
    </source>
</reference>
<feature type="chain" id="PRO_5047384939" evidence="2">
    <location>
        <begin position="24"/>
        <end position="544"/>
    </location>
</feature>
<dbReference type="RefSeq" id="WP_394487857.1">
    <property type="nucleotide sequence ID" value="NZ_JBIGIA010000006.1"/>
</dbReference>
<organism evidence="3 4">
    <name type="scientific">Pelomonas nitida</name>
    <dbReference type="NCBI Taxonomy" id="3299027"/>
    <lineage>
        <taxon>Bacteria</taxon>
        <taxon>Pseudomonadati</taxon>
        <taxon>Pseudomonadota</taxon>
        <taxon>Betaproteobacteria</taxon>
        <taxon>Burkholderiales</taxon>
        <taxon>Sphaerotilaceae</taxon>
        <taxon>Roseateles</taxon>
    </lineage>
</organism>
<feature type="compositionally biased region" description="Low complexity" evidence="1">
    <location>
        <begin position="274"/>
        <end position="322"/>
    </location>
</feature>
<feature type="signal peptide" evidence="2">
    <location>
        <begin position="1"/>
        <end position="23"/>
    </location>
</feature>
<evidence type="ECO:0000256" key="1">
    <source>
        <dbReference type="SAM" id="MobiDB-lite"/>
    </source>
</evidence>
<gene>
    <name evidence="3" type="ORF">ACG00X_09350</name>
</gene>
<protein>
    <submittedName>
        <fullName evidence="3">Uncharacterized protein</fullName>
    </submittedName>
</protein>
<dbReference type="EMBL" id="JBIGIA010000006">
    <property type="protein sequence ID" value="MFG6457038.1"/>
    <property type="molecule type" value="Genomic_DNA"/>
</dbReference>
<accession>A0ABW7G520</accession>
<feature type="region of interest" description="Disordered" evidence="1">
    <location>
        <begin position="274"/>
        <end position="330"/>
    </location>
</feature>
<name>A0ABW7G520_9BURK</name>
<evidence type="ECO:0000313" key="3">
    <source>
        <dbReference type="EMBL" id="MFG6457038.1"/>
    </source>
</evidence>